<gene>
    <name evidence="7" type="ORF">ACFPK2_11705</name>
</gene>
<sequence>MPATIPAYWLYGERLTDRFPDALHIEPIVARSALHGWTIQPHFHDQLFQFFLVIGGGGRTRIDGRERELRPGSALLLPPSTIHQFDFIVDTEGFVASVAETSLRRLFDAEPEARSLLAAPALLQTTPEAAETQALATLMRLAMREFGANRPNRAFALAAYADLIAAWFSRAARGAHAGAEPAKDRRAGLVRRFIERVETRFQSHEPLSEHARALGVSVPHLSRSCREALGRSASRVLQDRLMIEARRDLVYTSLTIAQISFRLGFSDPAYFSRFFAKRAGHAPSDYRANG</sequence>
<dbReference type="InterPro" id="IPR020449">
    <property type="entry name" value="Tscrpt_reg_AraC-type_HTH"/>
</dbReference>
<dbReference type="Pfam" id="PF12833">
    <property type="entry name" value="HTH_18"/>
    <property type="match status" value="1"/>
</dbReference>
<evidence type="ECO:0000256" key="5">
    <source>
        <dbReference type="ARBA" id="ARBA00023163"/>
    </source>
</evidence>
<dbReference type="PROSITE" id="PS01124">
    <property type="entry name" value="HTH_ARAC_FAMILY_2"/>
    <property type="match status" value="1"/>
</dbReference>
<dbReference type="Gene3D" id="1.10.10.60">
    <property type="entry name" value="Homeodomain-like"/>
    <property type="match status" value="1"/>
</dbReference>
<feature type="domain" description="HTH araC/xylS-type" evidence="6">
    <location>
        <begin position="191"/>
        <end position="289"/>
    </location>
</feature>
<dbReference type="InterPro" id="IPR047264">
    <property type="entry name" value="Cupin_HpaA-like_N"/>
</dbReference>
<dbReference type="SMART" id="SM00342">
    <property type="entry name" value="HTH_ARAC"/>
    <property type="match status" value="1"/>
</dbReference>
<dbReference type="Proteomes" id="UP001595976">
    <property type="component" value="Unassembled WGS sequence"/>
</dbReference>
<keyword evidence="4" id="KW-0010">Activator</keyword>
<protein>
    <submittedName>
        <fullName evidence="7">Helix-turn-helix domain-containing protein</fullName>
    </submittedName>
</protein>
<evidence type="ECO:0000256" key="4">
    <source>
        <dbReference type="ARBA" id="ARBA00023159"/>
    </source>
</evidence>
<evidence type="ECO:0000313" key="7">
    <source>
        <dbReference type="EMBL" id="MFC5293654.1"/>
    </source>
</evidence>
<dbReference type="CDD" id="cd06999">
    <property type="entry name" value="cupin_HpaA-like_N"/>
    <property type="match status" value="1"/>
</dbReference>
<dbReference type="SUPFAM" id="SSF51215">
    <property type="entry name" value="Regulatory protein AraC"/>
    <property type="match status" value="1"/>
</dbReference>
<keyword evidence="1" id="KW-0963">Cytoplasm</keyword>
<dbReference type="SUPFAM" id="SSF46689">
    <property type="entry name" value="Homeodomain-like"/>
    <property type="match status" value="1"/>
</dbReference>
<dbReference type="EMBL" id="JBHSLI010000004">
    <property type="protein sequence ID" value="MFC5293654.1"/>
    <property type="molecule type" value="Genomic_DNA"/>
</dbReference>
<organism evidence="7 8">
    <name type="scientific">Bosea minatitlanensis</name>
    <dbReference type="NCBI Taxonomy" id="128782"/>
    <lineage>
        <taxon>Bacteria</taxon>
        <taxon>Pseudomonadati</taxon>
        <taxon>Pseudomonadota</taxon>
        <taxon>Alphaproteobacteria</taxon>
        <taxon>Hyphomicrobiales</taxon>
        <taxon>Boseaceae</taxon>
        <taxon>Bosea</taxon>
    </lineage>
</organism>
<dbReference type="PRINTS" id="PR00032">
    <property type="entry name" value="HTHARAC"/>
</dbReference>
<evidence type="ECO:0000256" key="1">
    <source>
        <dbReference type="ARBA" id="ARBA00022490"/>
    </source>
</evidence>
<keyword evidence="8" id="KW-1185">Reference proteome</keyword>
<dbReference type="InterPro" id="IPR050204">
    <property type="entry name" value="AraC_XylS_family_regulators"/>
</dbReference>
<dbReference type="InterPro" id="IPR037923">
    <property type="entry name" value="HTH-like"/>
</dbReference>
<dbReference type="PANTHER" id="PTHR46796">
    <property type="entry name" value="HTH-TYPE TRANSCRIPTIONAL ACTIVATOR RHAS-RELATED"/>
    <property type="match status" value="1"/>
</dbReference>
<keyword evidence="3" id="KW-0238">DNA-binding</keyword>
<dbReference type="InterPro" id="IPR009057">
    <property type="entry name" value="Homeodomain-like_sf"/>
</dbReference>
<proteinExistence type="predicted"/>
<evidence type="ECO:0000256" key="2">
    <source>
        <dbReference type="ARBA" id="ARBA00023015"/>
    </source>
</evidence>
<dbReference type="PANTHER" id="PTHR46796:SF13">
    <property type="entry name" value="HTH-TYPE TRANSCRIPTIONAL ACTIVATOR RHAS"/>
    <property type="match status" value="1"/>
</dbReference>
<dbReference type="InterPro" id="IPR014710">
    <property type="entry name" value="RmlC-like_jellyroll"/>
</dbReference>
<comment type="caution">
    <text evidence="7">The sequence shown here is derived from an EMBL/GenBank/DDBJ whole genome shotgun (WGS) entry which is preliminary data.</text>
</comment>
<dbReference type="Gene3D" id="2.60.120.10">
    <property type="entry name" value="Jelly Rolls"/>
    <property type="match status" value="1"/>
</dbReference>
<keyword evidence="5" id="KW-0804">Transcription</keyword>
<evidence type="ECO:0000259" key="6">
    <source>
        <dbReference type="PROSITE" id="PS01124"/>
    </source>
</evidence>
<evidence type="ECO:0000313" key="8">
    <source>
        <dbReference type="Proteomes" id="UP001595976"/>
    </source>
</evidence>
<evidence type="ECO:0000256" key="3">
    <source>
        <dbReference type="ARBA" id="ARBA00023125"/>
    </source>
</evidence>
<name>A0ABW0F6K2_9HYPH</name>
<dbReference type="RefSeq" id="WP_260348209.1">
    <property type="nucleotide sequence ID" value="NZ_JAOAOS010000004.1"/>
</dbReference>
<dbReference type="Pfam" id="PF02311">
    <property type="entry name" value="AraC_binding"/>
    <property type="match status" value="1"/>
</dbReference>
<reference evidence="8" key="1">
    <citation type="journal article" date="2019" name="Int. J. Syst. Evol. Microbiol.">
        <title>The Global Catalogue of Microorganisms (GCM) 10K type strain sequencing project: providing services to taxonomists for standard genome sequencing and annotation.</title>
        <authorList>
            <consortium name="The Broad Institute Genomics Platform"/>
            <consortium name="The Broad Institute Genome Sequencing Center for Infectious Disease"/>
            <person name="Wu L."/>
            <person name="Ma J."/>
        </authorList>
    </citation>
    <scope>NUCLEOTIDE SEQUENCE [LARGE SCALE GENOMIC DNA]</scope>
    <source>
        <strain evidence="8">CGMCC 1.15643</strain>
    </source>
</reference>
<accession>A0ABW0F6K2</accession>
<dbReference type="InterPro" id="IPR018060">
    <property type="entry name" value="HTH_AraC"/>
</dbReference>
<keyword evidence="2" id="KW-0805">Transcription regulation</keyword>
<dbReference type="InterPro" id="IPR003313">
    <property type="entry name" value="AraC-bd"/>
</dbReference>